<dbReference type="InterPro" id="IPR024087">
    <property type="entry name" value="Creatininase-like_sf"/>
</dbReference>
<evidence type="ECO:0000313" key="7">
    <source>
        <dbReference type="Proteomes" id="UP001589619"/>
    </source>
</evidence>
<evidence type="ECO:0000256" key="2">
    <source>
        <dbReference type="ARBA" id="ARBA00022723"/>
    </source>
</evidence>
<dbReference type="PANTHER" id="PTHR35005">
    <property type="entry name" value="3-DEHYDRO-SCYLLO-INOSOSE HYDROLASE"/>
    <property type="match status" value="1"/>
</dbReference>
<dbReference type="Proteomes" id="UP001589619">
    <property type="component" value="Unassembled WGS sequence"/>
</dbReference>
<proteinExistence type="inferred from homology"/>
<dbReference type="Gene3D" id="3.40.50.10310">
    <property type="entry name" value="Creatininase"/>
    <property type="match status" value="1"/>
</dbReference>
<reference evidence="6 7" key="1">
    <citation type="submission" date="2024-09" db="EMBL/GenBank/DDBJ databases">
        <authorList>
            <person name="Sun Q."/>
            <person name="Mori K."/>
        </authorList>
    </citation>
    <scope>NUCLEOTIDE SEQUENCE [LARGE SCALE GENOMIC DNA]</scope>
    <source>
        <strain evidence="6 7">JCM 12520</strain>
    </source>
</reference>
<evidence type="ECO:0000256" key="1">
    <source>
        <dbReference type="ARBA" id="ARBA00001947"/>
    </source>
</evidence>
<comment type="caution">
    <text evidence="6">The sequence shown here is derived from an EMBL/GenBank/DDBJ whole genome shotgun (WGS) entry which is preliminary data.</text>
</comment>
<keyword evidence="3" id="KW-0378">Hydrolase</keyword>
<sequence>MSDEVRYHMLRPDQIVSRRKACPVVYIPIGTLEWHGLHNAVGADSLQAEGIAIRCAQKGGGLVFPPLYYGESRLECLMEASAQDRHLIAEKMELPPDNFLPERMPFSATEQVFQYEKLLLHILAEAESLGFRVGVLVAGHYPLIDHARSAALLFNKRQYSRSVGMLAWAFVDHLLVADQYEVAGDHAGGWETSHMMALHPDTVKLDVLPPRGELLIGAGGKMDPRDSSAEFGNEIIDAAVDIAVKETLHRLENRRMYHGHGRSLGEGLWREKETLS</sequence>
<dbReference type="InterPro" id="IPR003785">
    <property type="entry name" value="Creatininase/forma_Hydrolase"/>
</dbReference>
<dbReference type="RefSeq" id="WP_379117251.1">
    <property type="nucleotide sequence ID" value="NZ_JBHMAG010000008.1"/>
</dbReference>
<comment type="similarity">
    <text evidence="5">Belongs to the creatininase superfamily.</text>
</comment>
<keyword evidence="4" id="KW-0862">Zinc</keyword>
<evidence type="ECO:0000256" key="3">
    <source>
        <dbReference type="ARBA" id="ARBA00022801"/>
    </source>
</evidence>
<evidence type="ECO:0000256" key="5">
    <source>
        <dbReference type="ARBA" id="ARBA00024029"/>
    </source>
</evidence>
<dbReference type="SUPFAM" id="SSF102215">
    <property type="entry name" value="Creatininase"/>
    <property type="match status" value="1"/>
</dbReference>
<keyword evidence="2" id="KW-0479">Metal-binding</keyword>
<dbReference type="Pfam" id="PF02633">
    <property type="entry name" value="Creatininase"/>
    <property type="match status" value="1"/>
</dbReference>
<accession>A0ABV5VUN8</accession>
<keyword evidence="7" id="KW-1185">Reference proteome</keyword>
<name>A0ABV5VUN8_9BACL</name>
<organism evidence="6 7">
    <name type="scientific">Paenibacillus hodogayensis</name>
    <dbReference type="NCBI Taxonomy" id="279208"/>
    <lineage>
        <taxon>Bacteria</taxon>
        <taxon>Bacillati</taxon>
        <taxon>Bacillota</taxon>
        <taxon>Bacilli</taxon>
        <taxon>Bacillales</taxon>
        <taxon>Paenibacillaceae</taxon>
        <taxon>Paenibacillus</taxon>
    </lineage>
</organism>
<evidence type="ECO:0000256" key="4">
    <source>
        <dbReference type="ARBA" id="ARBA00022833"/>
    </source>
</evidence>
<comment type="cofactor">
    <cofactor evidence="1">
        <name>Zn(2+)</name>
        <dbReference type="ChEBI" id="CHEBI:29105"/>
    </cofactor>
</comment>
<dbReference type="PANTHER" id="PTHR35005:SF1">
    <property type="entry name" value="2-AMINO-5-FORMYLAMINO-6-RIBOSYLAMINOPYRIMIDIN-4(3H)-ONE 5'-MONOPHOSPHATE DEFORMYLASE"/>
    <property type="match status" value="1"/>
</dbReference>
<dbReference type="EMBL" id="JBHMAG010000008">
    <property type="protein sequence ID" value="MFB9751975.1"/>
    <property type="molecule type" value="Genomic_DNA"/>
</dbReference>
<evidence type="ECO:0000313" key="6">
    <source>
        <dbReference type="EMBL" id="MFB9751975.1"/>
    </source>
</evidence>
<protein>
    <submittedName>
        <fullName evidence="6">Creatininase family protein</fullName>
    </submittedName>
</protein>
<gene>
    <name evidence="6" type="ORF">ACFFNY_10445</name>
</gene>